<dbReference type="AlphaFoldDB" id="A0A160PH79"/>
<evidence type="ECO:0000313" key="2">
    <source>
        <dbReference type="EMBL" id="BAU91703.1"/>
    </source>
</evidence>
<dbReference type="PROSITE" id="PS51257">
    <property type="entry name" value="PROKAR_LIPOPROTEIN"/>
    <property type="match status" value="1"/>
</dbReference>
<keyword evidence="2" id="KW-0378">Hydrolase</keyword>
<feature type="domain" description="Cell wall hydrolase SleB" evidence="1">
    <location>
        <begin position="70"/>
        <end position="166"/>
    </location>
</feature>
<dbReference type="GO" id="GO:0016787">
    <property type="term" value="F:hydrolase activity"/>
    <property type="evidence" value="ECO:0007669"/>
    <property type="project" value="UniProtKB-KW"/>
</dbReference>
<dbReference type="EMBL" id="AP014809">
    <property type="protein sequence ID" value="BAU91703.1"/>
    <property type="molecule type" value="Genomic_DNA"/>
</dbReference>
<dbReference type="InterPro" id="IPR011105">
    <property type="entry name" value="Cell_wall_hydrolase_SleB"/>
</dbReference>
<dbReference type="RefSeq" id="WP_096485776.1">
    <property type="nucleotide sequence ID" value="NZ_AP014809.1"/>
</dbReference>
<dbReference type="OrthoDB" id="8433080at2"/>
<gene>
    <name evidence="2" type="ORF">MPPM_3098</name>
</gene>
<accession>A0A160PH79</accession>
<evidence type="ECO:0000313" key="3">
    <source>
        <dbReference type="Proteomes" id="UP000218288"/>
    </source>
</evidence>
<proteinExistence type="predicted"/>
<dbReference type="Pfam" id="PF07486">
    <property type="entry name" value="Hydrolase_2"/>
    <property type="match status" value="1"/>
</dbReference>
<dbReference type="Gene3D" id="1.10.10.2520">
    <property type="entry name" value="Cell wall hydrolase SleB, domain 1"/>
    <property type="match status" value="1"/>
</dbReference>
<dbReference type="InterPro" id="IPR042047">
    <property type="entry name" value="SleB_dom1"/>
</dbReference>
<sequence>MQADRTFRLLCLFGLALTGSGLGGCGLLPHQAELTTGSIATNAKVVQAPTAADKECLARAMYFESIRSDDDGLLAVGTVVMNRLDAPAYPGRICEVVGQKRQFANGVLTKPVREQDRQRLEKVADALLAGKRHEGVGPALHFHTAGYKFPYNNMHYVAAAGGNVFYEKSDREGYLPAVQPRAVVQMASGRLMPLQVAAANSGMIGLPLTGRVQPTLTAEYTAPTAPELRIPGPARYASAPGRDKH</sequence>
<organism evidence="2 3">
    <name type="scientific">Methylorubrum populi</name>
    <dbReference type="NCBI Taxonomy" id="223967"/>
    <lineage>
        <taxon>Bacteria</taxon>
        <taxon>Pseudomonadati</taxon>
        <taxon>Pseudomonadota</taxon>
        <taxon>Alphaproteobacteria</taxon>
        <taxon>Hyphomicrobiales</taxon>
        <taxon>Methylobacteriaceae</taxon>
        <taxon>Methylorubrum</taxon>
    </lineage>
</organism>
<name>A0A160PH79_9HYPH</name>
<protein>
    <submittedName>
        <fullName evidence="2">Cell wall hydrolase SleB</fullName>
    </submittedName>
</protein>
<dbReference type="Proteomes" id="UP000218288">
    <property type="component" value="Chromosome"/>
</dbReference>
<reference evidence="2 3" key="1">
    <citation type="journal article" date="2016" name="Genome Announc.">
        <title>Complete Genome Sequence of Methylobacterium populi P-1M, Isolated from Pink-Pigmented Household Biofilm.</title>
        <authorList>
            <person name="Morohoshi T."/>
            <person name="Ikeda T."/>
        </authorList>
    </citation>
    <scope>NUCLEOTIDE SEQUENCE [LARGE SCALE GENOMIC DNA]</scope>
    <source>
        <strain evidence="2 3">P-1M</strain>
    </source>
</reference>
<evidence type="ECO:0000259" key="1">
    <source>
        <dbReference type="Pfam" id="PF07486"/>
    </source>
</evidence>